<dbReference type="AlphaFoldDB" id="A0A913XZQ5"/>
<dbReference type="Proteomes" id="UP000887567">
    <property type="component" value="Unplaced"/>
</dbReference>
<dbReference type="GO" id="GO:0016887">
    <property type="term" value="F:ATP hydrolysis activity"/>
    <property type="evidence" value="ECO:0007669"/>
    <property type="project" value="InterPro"/>
</dbReference>
<evidence type="ECO:0000313" key="1">
    <source>
        <dbReference type="EnsemblMetazoa" id="XP_020912434.1"/>
    </source>
</evidence>
<dbReference type="KEGG" id="epa:110250170"/>
<dbReference type="GO" id="GO:0017025">
    <property type="term" value="F:TBP-class protein binding"/>
    <property type="evidence" value="ECO:0007669"/>
    <property type="project" value="InterPro"/>
</dbReference>
<name>A0A913XZQ5_EXADI</name>
<sequence length="88" mass="10021">MGLQKFKLTIANTVISQDNSSLQTMDTGQILDLFTVDTRNKDEGKKREAEAGKGKSSLKSILENMGNLWDEEQYETEYNLDNFIETLK</sequence>
<dbReference type="PANTHER" id="PTHR36498">
    <property type="entry name" value="TATA-BINDING PROTEIN-ASSOCIATED FACTOR 172"/>
    <property type="match status" value="1"/>
</dbReference>
<evidence type="ECO:0000313" key="2">
    <source>
        <dbReference type="Proteomes" id="UP000887567"/>
    </source>
</evidence>
<dbReference type="GO" id="GO:0003677">
    <property type="term" value="F:DNA binding"/>
    <property type="evidence" value="ECO:0007669"/>
    <property type="project" value="InterPro"/>
</dbReference>
<organism evidence="1 2">
    <name type="scientific">Exaiptasia diaphana</name>
    <name type="common">Tropical sea anemone</name>
    <name type="synonym">Aiptasia pulchella</name>
    <dbReference type="NCBI Taxonomy" id="2652724"/>
    <lineage>
        <taxon>Eukaryota</taxon>
        <taxon>Metazoa</taxon>
        <taxon>Cnidaria</taxon>
        <taxon>Anthozoa</taxon>
        <taxon>Hexacorallia</taxon>
        <taxon>Actiniaria</taxon>
        <taxon>Aiptasiidae</taxon>
        <taxon>Exaiptasia</taxon>
    </lineage>
</organism>
<accession>A0A913XZQ5</accession>
<reference evidence="1" key="1">
    <citation type="submission" date="2022-11" db="UniProtKB">
        <authorList>
            <consortium name="EnsemblMetazoa"/>
        </authorList>
    </citation>
    <scope>IDENTIFICATION</scope>
</reference>
<protein>
    <submittedName>
        <fullName evidence="1">Uncharacterized protein</fullName>
    </submittedName>
</protein>
<keyword evidence="2" id="KW-1185">Reference proteome</keyword>
<dbReference type="InterPro" id="IPR044972">
    <property type="entry name" value="Mot1"/>
</dbReference>
<dbReference type="RefSeq" id="XP_020912434.1">
    <property type="nucleotide sequence ID" value="XM_021056775.2"/>
</dbReference>
<dbReference type="PANTHER" id="PTHR36498:SF1">
    <property type="entry name" value="TATA-BINDING PROTEIN-ASSOCIATED FACTOR 172"/>
    <property type="match status" value="1"/>
</dbReference>
<proteinExistence type="predicted"/>
<dbReference type="GeneID" id="110250170"/>
<dbReference type="OrthoDB" id="10252227at2759"/>
<dbReference type="EnsemblMetazoa" id="XM_021056775.2">
    <property type="protein sequence ID" value="XP_020912434.1"/>
    <property type="gene ID" value="LOC110250170"/>
</dbReference>